<reference evidence="4" key="2">
    <citation type="submission" date="2025-09" db="UniProtKB">
        <authorList>
            <consortium name="Ensembl"/>
        </authorList>
    </citation>
    <scope>IDENTIFICATION</scope>
</reference>
<evidence type="ECO:0000313" key="4">
    <source>
        <dbReference type="Ensembl" id="ENSMMOP00000009078.1"/>
    </source>
</evidence>
<dbReference type="STRING" id="94237.ENSMMOP00000009078"/>
<evidence type="ECO:0000313" key="5">
    <source>
        <dbReference type="Proteomes" id="UP000261620"/>
    </source>
</evidence>
<proteinExistence type="inferred from homology"/>
<reference evidence="4" key="1">
    <citation type="submission" date="2025-08" db="UniProtKB">
        <authorList>
            <consortium name="Ensembl"/>
        </authorList>
    </citation>
    <scope>IDENTIFICATION</scope>
</reference>
<evidence type="ECO:0000256" key="1">
    <source>
        <dbReference type="ARBA" id="ARBA00004502"/>
    </source>
</evidence>
<dbReference type="Pfam" id="PF03036">
    <property type="entry name" value="Perilipin"/>
    <property type="match status" value="1"/>
</dbReference>
<accession>A0A3Q3W4J0</accession>
<dbReference type="AlphaFoldDB" id="A0A3Q3W4J0"/>
<dbReference type="OMA" id="ANIRACK"/>
<keyword evidence="3" id="KW-0551">Lipid droplet</keyword>
<comment type="similarity">
    <text evidence="2">Belongs to the perilipin family.</text>
</comment>
<dbReference type="InterPro" id="IPR004279">
    <property type="entry name" value="Perilipin"/>
</dbReference>
<comment type="subcellular location">
    <subcellularLocation>
        <location evidence="1">Lipid droplet</location>
    </subcellularLocation>
</comment>
<evidence type="ECO:0000256" key="3">
    <source>
        <dbReference type="ARBA" id="ARBA00022677"/>
    </source>
</evidence>
<dbReference type="GO" id="GO:0005811">
    <property type="term" value="C:lipid droplet"/>
    <property type="evidence" value="ECO:0007669"/>
    <property type="project" value="UniProtKB-SubCell"/>
</dbReference>
<dbReference type="GO" id="GO:0019915">
    <property type="term" value="P:lipid storage"/>
    <property type="evidence" value="ECO:0007669"/>
    <property type="project" value="TreeGrafter"/>
</dbReference>
<dbReference type="GO" id="GO:0005829">
    <property type="term" value="C:cytosol"/>
    <property type="evidence" value="ECO:0007669"/>
    <property type="project" value="TreeGrafter"/>
</dbReference>
<sequence>LTPRAPSPQPSARLAKLPVVRSTCTKLSVFYSDIKCSHPSLKSLCEGLESSVTAMLSPAILKLQPQISVANSIASKSLDWLETTFPVVHTPTKQVTFISSFSSYTGILLTQHKKL</sequence>
<dbReference type="GO" id="GO:0010890">
    <property type="term" value="P:positive regulation of triglyceride storage"/>
    <property type="evidence" value="ECO:0007669"/>
    <property type="project" value="TreeGrafter"/>
</dbReference>
<name>A0A3Q3W4J0_MOLML</name>
<dbReference type="Ensembl" id="ENSMMOT00000009239.1">
    <property type="protein sequence ID" value="ENSMMOP00000009078.1"/>
    <property type="gene ID" value="ENSMMOG00000007009.1"/>
</dbReference>
<evidence type="ECO:0000256" key="2">
    <source>
        <dbReference type="ARBA" id="ARBA00006311"/>
    </source>
</evidence>
<organism evidence="4 5">
    <name type="scientific">Mola mola</name>
    <name type="common">Ocean sunfish</name>
    <name type="synonym">Tetraodon mola</name>
    <dbReference type="NCBI Taxonomy" id="94237"/>
    <lineage>
        <taxon>Eukaryota</taxon>
        <taxon>Metazoa</taxon>
        <taxon>Chordata</taxon>
        <taxon>Craniata</taxon>
        <taxon>Vertebrata</taxon>
        <taxon>Euteleostomi</taxon>
        <taxon>Actinopterygii</taxon>
        <taxon>Neopterygii</taxon>
        <taxon>Teleostei</taxon>
        <taxon>Neoteleostei</taxon>
        <taxon>Acanthomorphata</taxon>
        <taxon>Eupercaria</taxon>
        <taxon>Tetraodontiformes</taxon>
        <taxon>Molidae</taxon>
        <taxon>Mola</taxon>
    </lineage>
</organism>
<protein>
    <submittedName>
        <fullName evidence="4">Uncharacterized protein</fullName>
    </submittedName>
</protein>
<dbReference type="PANTHER" id="PTHR14024">
    <property type="entry name" value="PERILIPIN"/>
    <property type="match status" value="1"/>
</dbReference>
<keyword evidence="5" id="KW-1185">Reference proteome</keyword>
<dbReference type="Proteomes" id="UP000261620">
    <property type="component" value="Unplaced"/>
</dbReference>
<dbReference type="PANTHER" id="PTHR14024:SF49">
    <property type="entry name" value="LIPID STORAGE DROPLETS SURFACE-BINDING PROTEIN 1"/>
    <property type="match status" value="1"/>
</dbReference>